<dbReference type="PANTHER" id="PTHR38011">
    <property type="entry name" value="DIHYDROFOLATE REDUCTASE FAMILY PROTEIN (AFU_ORTHOLOGUE AFUA_8G06820)"/>
    <property type="match status" value="1"/>
</dbReference>
<dbReference type="PANTHER" id="PTHR38011:SF7">
    <property type="entry name" value="2,5-DIAMINO-6-RIBOSYLAMINO-4(3H)-PYRIMIDINONE 5'-PHOSPHATE REDUCTASE"/>
    <property type="match status" value="1"/>
</dbReference>
<dbReference type="InParanoid" id="A0A2T2ZWN9"/>
<evidence type="ECO:0000256" key="10">
    <source>
        <dbReference type="ARBA" id="ARBA00031630"/>
    </source>
</evidence>
<keyword evidence="16" id="KW-1185">Reference proteome</keyword>
<evidence type="ECO:0000256" key="13">
    <source>
        <dbReference type="SAM" id="MobiDB-lite"/>
    </source>
</evidence>
<dbReference type="InterPro" id="IPR050765">
    <property type="entry name" value="Riboflavin_Biosynth_HTPR"/>
</dbReference>
<comment type="pathway">
    <text evidence="2">Cofactor biosynthesis; riboflavin biosynthesis.</text>
</comment>
<evidence type="ECO:0000256" key="6">
    <source>
        <dbReference type="ARBA" id="ARBA00022619"/>
    </source>
</evidence>
<dbReference type="EMBL" id="KZ678601">
    <property type="protein sequence ID" value="PSR78541.1"/>
    <property type="molecule type" value="Genomic_DNA"/>
</dbReference>
<evidence type="ECO:0000256" key="11">
    <source>
        <dbReference type="ARBA" id="ARBA00047550"/>
    </source>
</evidence>
<reference evidence="15 16" key="1">
    <citation type="journal article" date="2018" name="Mycol. Prog.">
        <title>Coniella lustricola, a new species from submerged detritus.</title>
        <authorList>
            <person name="Raudabaugh D.B."/>
            <person name="Iturriaga T."/>
            <person name="Carver A."/>
            <person name="Mondo S."/>
            <person name="Pangilinan J."/>
            <person name="Lipzen A."/>
            <person name="He G."/>
            <person name="Amirebrahimi M."/>
            <person name="Grigoriev I.V."/>
            <person name="Miller A.N."/>
        </authorList>
    </citation>
    <scope>NUCLEOTIDE SEQUENCE [LARGE SCALE GENOMIC DNA]</scope>
    <source>
        <strain evidence="15 16">B22-T-1</strain>
    </source>
</reference>
<feature type="compositionally biased region" description="Low complexity" evidence="13">
    <location>
        <begin position="44"/>
        <end position="70"/>
    </location>
</feature>
<sequence length="361" mass="37949">MAQPQQPQQARQEDDLLVFPSDWADKLEEYLPPHSSCSPVRTGSASNQQDHSQDSSNGPQQQQQQQQQQQPFLTLTYAQSLDSQLSLAPGVRTTLSGAESKAMTHFLRSRHDAILVGAGTAVADDPGLNCRIGGGGGGGDVLEGKGDKGARGPALGAAPSPRPVVLDPHARWQVRDSSKVVRLARQGKGRPPWILVAKGCVDGVAAESRRAVESVGGRYLVVEGEGEGDEELRATDAADKGSRGNLCWPAILCTLAAEGVRSVMVEGGGRVIDELLALGQRHANAQASTDDDDDDGHTRAVGTATVRIDSVIVTIAPVWLGTGGVTVSPARPAATTAGPRLKEVRWVQMGEDMVLAGRMAG</sequence>
<evidence type="ECO:0000256" key="5">
    <source>
        <dbReference type="ARBA" id="ARBA00015035"/>
    </source>
</evidence>
<evidence type="ECO:0000256" key="2">
    <source>
        <dbReference type="ARBA" id="ARBA00005104"/>
    </source>
</evidence>
<evidence type="ECO:0000256" key="8">
    <source>
        <dbReference type="ARBA" id="ARBA00023002"/>
    </source>
</evidence>
<dbReference type="Pfam" id="PF01872">
    <property type="entry name" value="RibD_C"/>
    <property type="match status" value="1"/>
</dbReference>
<organism evidence="15 16">
    <name type="scientific">Coniella lustricola</name>
    <dbReference type="NCBI Taxonomy" id="2025994"/>
    <lineage>
        <taxon>Eukaryota</taxon>
        <taxon>Fungi</taxon>
        <taxon>Dikarya</taxon>
        <taxon>Ascomycota</taxon>
        <taxon>Pezizomycotina</taxon>
        <taxon>Sordariomycetes</taxon>
        <taxon>Sordariomycetidae</taxon>
        <taxon>Diaporthales</taxon>
        <taxon>Schizoparmaceae</taxon>
        <taxon>Coniella</taxon>
    </lineage>
</organism>
<keyword evidence="8" id="KW-0560">Oxidoreductase</keyword>
<protein>
    <recommendedName>
        <fullName evidence="5">2,5-diamino-6-ribosylamino-4(3H)-pyrimidinone 5'-phosphate reductase</fullName>
        <ecNumber evidence="4">1.1.1.302</ecNumber>
    </recommendedName>
    <alternativeName>
        <fullName evidence="10">2,5-diamino-6-(5-phospho-D-ribosylamino)pyrimidin-4(3H)-one reductase</fullName>
    </alternativeName>
    <alternativeName>
        <fullName evidence="9">2,5-diamino-6-ribitylamino-4(3H)-pyrimidinone 5'-phosphate synthase</fullName>
    </alternativeName>
</protein>
<accession>A0A2T2ZWN9</accession>
<dbReference type="InterPro" id="IPR002734">
    <property type="entry name" value="RibDG_C"/>
</dbReference>
<evidence type="ECO:0000256" key="4">
    <source>
        <dbReference type="ARBA" id="ARBA00012851"/>
    </source>
</evidence>
<dbReference type="Gene3D" id="3.40.430.10">
    <property type="entry name" value="Dihydrofolate Reductase, subunit A"/>
    <property type="match status" value="1"/>
</dbReference>
<evidence type="ECO:0000259" key="14">
    <source>
        <dbReference type="Pfam" id="PF01872"/>
    </source>
</evidence>
<dbReference type="FunCoup" id="A0A2T2ZWN9">
    <property type="interactions" value="109"/>
</dbReference>
<keyword evidence="7" id="KW-0521">NADP</keyword>
<evidence type="ECO:0000313" key="16">
    <source>
        <dbReference type="Proteomes" id="UP000241462"/>
    </source>
</evidence>
<dbReference type="SUPFAM" id="SSF53597">
    <property type="entry name" value="Dihydrofolate reductase-like"/>
    <property type="match status" value="1"/>
</dbReference>
<feature type="domain" description="Bacterial bifunctional deaminase-reductase C-terminal" evidence="14">
    <location>
        <begin position="71"/>
        <end position="277"/>
    </location>
</feature>
<evidence type="ECO:0000256" key="7">
    <source>
        <dbReference type="ARBA" id="ARBA00022857"/>
    </source>
</evidence>
<feature type="region of interest" description="Disordered" evidence="13">
    <location>
        <begin position="1"/>
        <end position="70"/>
    </location>
</feature>
<comment type="catalytic activity">
    <reaction evidence="12">
        <text>2,5-diamino-6-(1-D-ribitylamino)pyrimidin-4(3H)-one 5'-phosphate + NADP(+) = 2,5-diamino-6-(1-D-ribosylamino)pyrimidin-4(3H)-one 5'-phosphate + NADPH + H(+)</text>
        <dbReference type="Rhea" id="RHEA:27278"/>
        <dbReference type="ChEBI" id="CHEBI:15378"/>
        <dbReference type="ChEBI" id="CHEBI:57783"/>
        <dbReference type="ChEBI" id="CHEBI:58349"/>
        <dbReference type="ChEBI" id="CHEBI:58890"/>
        <dbReference type="ChEBI" id="CHEBI:59545"/>
        <dbReference type="EC" id="1.1.1.302"/>
    </reaction>
</comment>
<dbReference type="InterPro" id="IPR024072">
    <property type="entry name" value="DHFR-like_dom_sf"/>
</dbReference>
<name>A0A2T2ZWN9_9PEZI</name>
<comment type="similarity">
    <text evidence="3">Belongs to the HTP reductase family.</text>
</comment>
<keyword evidence="6" id="KW-0686">Riboflavin biosynthesis</keyword>
<evidence type="ECO:0000256" key="9">
    <source>
        <dbReference type="ARBA" id="ARBA00030073"/>
    </source>
</evidence>
<feature type="compositionally biased region" description="Low complexity" evidence="13">
    <location>
        <begin position="1"/>
        <end position="10"/>
    </location>
</feature>
<gene>
    <name evidence="15" type="ORF">BD289DRAFT_456214</name>
</gene>
<evidence type="ECO:0000256" key="1">
    <source>
        <dbReference type="ARBA" id="ARBA00003555"/>
    </source>
</evidence>
<comment type="catalytic activity">
    <reaction evidence="11">
        <text>2,5-diamino-6-(1-D-ribitylamino)pyrimidin-4(3H)-one 5'-phosphate + NAD(+) = 2,5-diamino-6-(1-D-ribosylamino)pyrimidin-4(3H)-one 5'-phosphate + NADH + H(+)</text>
        <dbReference type="Rhea" id="RHEA:27274"/>
        <dbReference type="ChEBI" id="CHEBI:15378"/>
        <dbReference type="ChEBI" id="CHEBI:57540"/>
        <dbReference type="ChEBI" id="CHEBI:57945"/>
        <dbReference type="ChEBI" id="CHEBI:58890"/>
        <dbReference type="ChEBI" id="CHEBI:59545"/>
        <dbReference type="EC" id="1.1.1.302"/>
    </reaction>
</comment>
<dbReference type="GO" id="GO:0009231">
    <property type="term" value="P:riboflavin biosynthetic process"/>
    <property type="evidence" value="ECO:0007669"/>
    <property type="project" value="UniProtKB-KW"/>
</dbReference>
<dbReference type="STRING" id="2025994.A0A2T2ZWN9"/>
<proteinExistence type="inferred from homology"/>
<dbReference type="GO" id="GO:0008703">
    <property type="term" value="F:5-amino-6-(5-phosphoribosylamino)uracil reductase activity"/>
    <property type="evidence" value="ECO:0007669"/>
    <property type="project" value="InterPro"/>
</dbReference>
<dbReference type="AlphaFoldDB" id="A0A2T2ZWN9"/>
<comment type="function">
    <text evidence="1">Catalyzes an early step in riboflavin biosynthesis, the NADPH-dependent reduction of the ribose side chain of 2,5-diamino-6-ribosylamino-4(3H)-pyrimidinone 5'-phosphate, yielding 2,5-diamino-6-ribitylamino-4(3H)-pyrimidinone 5'-phosphate.</text>
</comment>
<evidence type="ECO:0000256" key="3">
    <source>
        <dbReference type="ARBA" id="ARBA00009723"/>
    </source>
</evidence>
<dbReference type="OrthoDB" id="5432at2759"/>
<dbReference type="EC" id="1.1.1.302" evidence="4"/>
<dbReference type="Proteomes" id="UP000241462">
    <property type="component" value="Unassembled WGS sequence"/>
</dbReference>
<evidence type="ECO:0000313" key="15">
    <source>
        <dbReference type="EMBL" id="PSR78541.1"/>
    </source>
</evidence>
<evidence type="ECO:0000256" key="12">
    <source>
        <dbReference type="ARBA" id="ARBA00049020"/>
    </source>
</evidence>